<dbReference type="SUPFAM" id="SSF53335">
    <property type="entry name" value="S-adenosyl-L-methionine-dependent methyltransferases"/>
    <property type="match status" value="1"/>
</dbReference>
<organism evidence="9 10">
    <name type="scientific">Chlorobaculum thiosulfatiphilum</name>
    <name type="common">Chlorobium limicola f.sp. thiosulfatophilum</name>
    <dbReference type="NCBI Taxonomy" id="115852"/>
    <lineage>
        <taxon>Bacteria</taxon>
        <taxon>Pseudomonadati</taxon>
        <taxon>Chlorobiota</taxon>
        <taxon>Chlorobiia</taxon>
        <taxon>Chlorobiales</taxon>
        <taxon>Chlorobiaceae</taxon>
        <taxon>Chlorobaculum</taxon>
    </lineage>
</organism>
<name>A0A5C4S734_CHLTI</name>
<keyword evidence="3 7" id="KW-0808">Transferase</keyword>
<dbReference type="RefSeq" id="WP_139456868.1">
    <property type="nucleotide sequence ID" value="NZ_VDCH01000011.1"/>
</dbReference>
<dbReference type="OrthoDB" id="32195at2"/>
<keyword evidence="2 7" id="KW-0489">Methyltransferase</keyword>
<comment type="similarity">
    <text evidence="7 8">Belongs to the class I-like SAM-binding methyltransferase superfamily. C5-methyltransferase family.</text>
</comment>
<dbReference type="EC" id="2.1.1.37" evidence="1"/>
<reference evidence="9 10" key="1">
    <citation type="submission" date="2019-05" db="EMBL/GenBank/DDBJ databases">
        <title>Draft Whole-Genome sequence of the green sulfur bacterium Chlorobaculum thiosulfatiphilum DSM 249.</title>
        <authorList>
            <person name="Meyer T.E."/>
            <person name="Kyndt J.A."/>
        </authorList>
    </citation>
    <scope>NUCLEOTIDE SEQUENCE [LARGE SCALE GENOMIC DNA]</scope>
    <source>
        <strain evidence="9 10">DSM 249</strain>
    </source>
</reference>
<evidence type="ECO:0000313" key="9">
    <source>
        <dbReference type="EMBL" id="TNJ38918.1"/>
    </source>
</evidence>
<dbReference type="GO" id="GO:0003886">
    <property type="term" value="F:DNA (cytosine-5-)-methyltransferase activity"/>
    <property type="evidence" value="ECO:0007669"/>
    <property type="project" value="UniProtKB-EC"/>
</dbReference>
<dbReference type="InterPro" id="IPR050390">
    <property type="entry name" value="C5-Methyltransferase"/>
</dbReference>
<keyword evidence="10" id="KW-1185">Reference proteome</keyword>
<protein>
    <recommendedName>
        <fullName evidence="1">DNA (cytosine-5-)-methyltransferase</fullName>
        <ecNumber evidence="1">2.1.1.37</ecNumber>
    </recommendedName>
</protein>
<evidence type="ECO:0000313" key="10">
    <source>
        <dbReference type="Proteomes" id="UP000308271"/>
    </source>
</evidence>
<keyword evidence="5" id="KW-0680">Restriction system</keyword>
<dbReference type="InterPro" id="IPR029063">
    <property type="entry name" value="SAM-dependent_MTases_sf"/>
</dbReference>
<keyword evidence="4 7" id="KW-0949">S-adenosyl-L-methionine</keyword>
<evidence type="ECO:0000256" key="4">
    <source>
        <dbReference type="ARBA" id="ARBA00022691"/>
    </source>
</evidence>
<dbReference type="GO" id="GO:0003677">
    <property type="term" value="F:DNA binding"/>
    <property type="evidence" value="ECO:0007669"/>
    <property type="project" value="TreeGrafter"/>
</dbReference>
<dbReference type="Proteomes" id="UP000308271">
    <property type="component" value="Unassembled WGS sequence"/>
</dbReference>
<evidence type="ECO:0000256" key="2">
    <source>
        <dbReference type="ARBA" id="ARBA00022603"/>
    </source>
</evidence>
<dbReference type="PANTHER" id="PTHR10629:SF52">
    <property type="entry name" value="DNA (CYTOSINE-5)-METHYLTRANSFERASE 1"/>
    <property type="match status" value="1"/>
</dbReference>
<feature type="active site" evidence="7">
    <location>
        <position position="78"/>
    </location>
</feature>
<dbReference type="PROSITE" id="PS51679">
    <property type="entry name" value="SAM_MT_C5"/>
    <property type="match status" value="1"/>
</dbReference>
<sequence>MNRRENKPTCLDFFAGSGLVAEGLKDFFQTVWANDICEKKARVFCANHDARLFHLGSIEDVKGGDLPQALLSWGSFPCQDLSLAGNMGGLSSSRSGLVWQWLRVMDELPERPPLAVAENVVGLVSAAQGEHYRKLHHALAERGYRVGAVVIDAVHWVPQSRKRVFVIAVDAGIPIGQFETDQPVWCHPVSIVRASEGLRDWVWWDLPKPSVRKKQLNELIEFSAPCHEPEKQQRLLQLVPEKHREKMTIEANNGRIVFPGYKRIRHGRQVLELRFDGVAGCLRTPEGGSSRQFLVIKNNGSYKTRLLTVNEAAALMGAPKSYKLPGTYNEGYKAMGDAVAVPVARYLAENLLSPLAELIMKRGF</sequence>
<evidence type="ECO:0000256" key="3">
    <source>
        <dbReference type="ARBA" id="ARBA00022679"/>
    </source>
</evidence>
<evidence type="ECO:0000256" key="6">
    <source>
        <dbReference type="ARBA" id="ARBA00047422"/>
    </source>
</evidence>
<gene>
    <name evidence="9" type="ORF">FGF66_06515</name>
</gene>
<dbReference type="NCBIfam" id="TIGR00675">
    <property type="entry name" value="dcm"/>
    <property type="match status" value="1"/>
</dbReference>
<evidence type="ECO:0000256" key="5">
    <source>
        <dbReference type="ARBA" id="ARBA00022747"/>
    </source>
</evidence>
<accession>A0A5C4S734</accession>
<dbReference type="Gene3D" id="3.40.50.150">
    <property type="entry name" value="Vaccinia Virus protein VP39"/>
    <property type="match status" value="1"/>
</dbReference>
<evidence type="ECO:0000256" key="1">
    <source>
        <dbReference type="ARBA" id="ARBA00011975"/>
    </source>
</evidence>
<dbReference type="PANTHER" id="PTHR10629">
    <property type="entry name" value="CYTOSINE-SPECIFIC METHYLTRANSFERASE"/>
    <property type="match status" value="1"/>
</dbReference>
<evidence type="ECO:0000256" key="7">
    <source>
        <dbReference type="PROSITE-ProRule" id="PRU01016"/>
    </source>
</evidence>
<dbReference type="GO" id="GO:0044027">
    <property type="term" value="P:negative regulation of gene expression via chromosomal CpG island methylation"/>
    <property type="evidence" value="ECO:0007669"/>
    <property type="project" value="TreeGrafter"/>
</dbReference>
<dbReference type="EMBL" id="VDCH01000011">
    <property type="protein sequence ID" value="TNJ38918.1"/>
    <property type="molecule type" value="Genomic_DNA"/>
</dbReference>
<comment type="catalytic activity">
    <reaction evidence="6">
        <text>a 2'-deoxycytidine in DNA + S-adenosyl-L-methionine = a 5-methyl-2'-deoxycytidine in DNA + S-adenosyl-L-homocysteine + H(+)</text>
        <dbReference type="Rhea" id="RHEA:13681"/>
        <dbReference type="Rhea" id="RHEA-COMP:11369"/>
        <dbReference type="Rhea" id="RHEA-COMP:11370"/>
        <dbReference type="ChEBI" id="CHEBI:15378"/>
        <dbReference type="ChEBI" id="CHEBI:57856"/>
        <dbReference type="ChEBI" id="CHEBI:59789"/>
        <dbReference type="ChEBI" id="CHEBI:85452"/>
        <dbReference type="ChEBI" id="CHEBI:85454"/>
        <dbReference type="EC" id="2.1.1.37"/>
    </reaction>
</comment>
<dbReference type="GO" id="GO:0009307">
    <property type="term" value="P:DNA restriction-modification system"/>
    <property type="evidence" value="ECO:0007669"/>
    <property type="project" value="UniProtKB-KW"/>
</dbReference>
<dbReference type="Gene3D" id="3.90.120.10">
    <property type="entry name" value="DNA Methylase, subunit A, domain 2"/>
    <property type="match status" value="1"/>
</dbReference>
<comment type="caution">
    <text evidence="9">The sequence shown here is derived from an EMBL/GenBank/DDBJ whole genome shotgun (WGS) entry which is preliminary data.</text>
</comment>
<dbReference type="InterPro" id="IPR001525">
    <property type="entry name" value="C5_MeTfrase"/>
</dbReference>
<dbReference type="GO" id="GO:0032259">
    <property type="term" value="P:methylation"/>
    <property type="evidence" value="ECO:0007669"/>
    <property type="project" value="UniProtKB-KW"/>
</dbReference>
<proteinExistence type="inferred from homology"/>
<dbReference type="PRINTS" id="PR00105">
    <property type="entry name" value="C5METTRFRASE"/>
</dbReference>
<evidence type="ECO:0000256" key="8">
    <source>
        <dbReference type="RuleBase" id="RU000416"/>
    </source>
</evidence>
<dbReference type="AlphaFoldDB" id="A0A5C4S734"/>
<dbReference type="Pfam" id="PF00145">
    <property type="entry name" value="DNA_methylase"/>
    <property type="match status" value="1"/>
</dbReference>